<dbReference type="Proteomes" id="UP000017836">
    <property type="component" value="Unassembled WGS sequence"/>
</dbReference>
<dbReference type="Gramene" id="ERN00354">
    <property type="protein sequence ID" value="ERN00354"/>
    <property type="gene ID" value="AMTR_s00104p00077710"/>
</dbReference>
<protein>
    <submittedName>
        <fullName evidence="2">Uncharacterized protein</fullName>
    </submittedName>
</protein>
<accession>W1NYA6</accession>
<gene>
    <name evidence="2" type="ORF">AMTR_s00104p00077710</name>
</gene>
<keyword evidence="3" id="KW-1185">Reference proteome</keyword>
<evidence type="ECO:0000313" key="2">
    <source>
        <dbReference type="EMBL" id="ERN00354.1"/>
    </source>
</evidence>
<evidence type="ECO:0000256" key="1">
    <source>
        <dbReference type="SAM" id="MobiDB-lite"/>
    </source>
</evidence>
<feature type="compositionally biased region" description="Polar residues" evidence="1">
    <location>
        <begin position="10"/>
        <end position="30"/>
    </location>
</feature>
<dbReference type="EMBL" id="KI394907">
    <property type="protein sequence ID" value="ERN00354.1"/>
    <property type="molecule type" value="Genomic_DNA"/>
</dbReference>
<feature type="region of interest" description="Disordered" evidence="1">
    <location>
        <begin position="1"/>
        <end position="31"/>
    </location>
</feature>
<sequence>MVPLQERTLHGNTADVSLSRSEDQSASSDWSFVHRRPSTSICVGGVLRNMQGLSKAQQKLTKKPITFTIPLLISICRLESSLLRTFRSMKVKHMLQAYSLL</sequence>
<evidence type="ECO:0000313" key="3">
    <source>
        <dbReference type="Proteomes" id="UP000017836"/>
    </source>
</evidence>
<dbReference type="HOGENOM" id="CLU_2295503_0_0_1"/>
<reference evidence="3" key="1">
    <citation type="journal article" date="2013" name="Science">
        <title>The Amborella genome and the evolution of flowering plants.</title>
        <authorList>
            <consortium name="Amborella Genome Project"/>
        </authorList>
    </citation>
    <scope>NUCLEOTIDE SEQUENCE [LARGE SCALE GENOMIC DNA]</scope>
</reference>
<organism evidence="2 3">
    <name type="scientific">Amborella trichopoda</name>
    <dbReference type="NCBI Taxonomy" id="13333"/>
    <lineage>
        <taxon>Eukaryota</taxon>
        <taxon>Viridiplantae</taxon>
        <taxon>Streptophyta</taxon>
        <taxon>Embryophyta</taxon>
        <taxon>Tracheophyta</taxon>
        <taxon>Spermatophyta</taxon>
        <taxon>Magnoliopsida</taxon>
        <taxon>Amborellales</taxon>
        <taxon>Amborellaceae</taxon>
        <taxon>Amborella</taxon>
    </lineage>
</organism>
<dbReference type="AlphaFoldDB" id="W1NYA6"/>
<name>W1NYA6_AMBTC</name>
<proteinExistence type="predicted"/>